<reference evidence="2 3" key="1">
    <citation type="submission" date="2019-08" db="EMBL/GenBank/DDBJ databases">
        <authorList>
            <person name="Grouzdev D."/>
            <person name="Tikhonova E."/>
            <person name="Kravchenko I."/>
        </authorList>
    </citation>
    <scope>NUCLEOTIDE SEQUENCE [LARGE SCALE GENOMIC DNA]</scope>
    <source>
        <strain evidence="2 3">59b</strain>
    </source>
</reference>
<dbReference type="OrthoDB" id="346004at2"/>
<gene>
    <name evidence="2" type="ORF">FZ942_12375</name>
</gene>
<comment type="caution">
    <text evidence="2">The sequence shown here is derived from an EMBL/GenBank/DDBJ whole genome shotgun (WGS) entry which is preliminary data.</text>
</comment>
<protein>
    <submittedName>
        <fullName evidence="2">Uncharacterized protein</fullName>
    </submittedName>
</protein>
<accession>A0A5A9GNM7</accession>
<keyword evidence="1" id="KW-0472">Membrane</keyword>
<dbReference type="AlphaFoldDB" id="A0A5A9GNM7"/>
<proteinExistence type="predicted"/>
<sequence>MSQSTSLCVAAGDVLTSLSCKLHSAGCSVVRGVLDLLMMPSGNQRLLGWLGNHLLSIAGQLGGGASDLIPLHSDLHFAAVGSFLTAIGCATILALRSLGTALVLAIIMLIGAHVSILLLPPDFAASVKGAEFVLIAGLLAVSTAVRHSPH</sequence>
<keyword evidence="1" id="KW-0812">Transmembrane</keyword>
<keyword evidence="1" id="KW-1133">Transmembrane helix</keyword>
<evidence type="ECO:0000313" key="3">
    <source>
        <dbReference type="Proteomes" id="UP000324927"/>
    </source>
</evidence>
<evidence type="ECO:0000256" key="1">
    <source>
        <dbReference type="SAM" id="Phobius"/>
    </source>
</evidence>
<feature type="transmembrane region" description="Helical" evidence="1">
    <location>
        <begin position="75"/>
        <end position="95"/>
    </location>
</feature>
<organism evidence="2 3">
    <name type="scientific">Azospirillum lipoferum</name>
    <dbReference type="NCBI Taxonomy" id="193"/>
    <lineage>
        <taxon>Bacteria</taxon>
        <taxon>Pseudomonadati</taxon>
        <taxon>Pseudomonadota</taxon>
        <taxon>Alphaproteobacteria</taxon>
        <taxon>Rhodospirillales</taxon>
        <taxon>Azospirillaceae</taxon>
        <taxon>Azospirillum</taxon>
    </lineage>
</organism>
<keyword evidence="3" id="KW-1185">Reference proteome</keyword>
<evidence type="ECO:0000313" key="2">
    <source>
        <dbReference type="EMBL" id="KAA0595997.1"/>
    </source>
</evidence>
<dbReference type="Proteomes" id="UP000324927">
    <property type="component" value="Unassembled WGS sequence"/>
</dbReference>
<feature type="transmembrane region" description="Helical" evidence="1">
    <location>
        <begin position="102"/>
        <end position="119"/>
    </location>
</feature>
<dbReference type="RefSeq" id="WP_149231394.1">
    <property type="nucleotide sequence ID" value="NZ_JALJXJ010000005.1"/>
</dbReference>
<name>A0A5A9GNM7_AZOLI</name>
<dbReference type="EMBL" id="VTTN01000004">
    <property type="protein sequence ID" value="KAA0595997.1"/>
    <property type="molecule type" value="Genomic_DNA"/>
</dbReference>
<feature type="transmembrane region" description="Helical" evidence="1">
    <location>
        <begin position="125"/>
        <end position="145"/>
    </location>
</feature>